<dbReference type="InterPro" id="IPR019140">
    <property type="entry name" value="MCM_complex-bd"/>
</dbReference>
<keyword evidence="4" id="KW-0539">Nucleus</keyword>
<evidence type="ECO:0000256" key="4">
    <source>
        <dbReference type="ARBA" id="ARBA00023242"/>
    </source>
</evidence>
<dbReference type="AlphaFoldDB" id="A0A2J7PVP2"/>
<reference evidence="6 7" key="1">
    <citation type="submission" date="2017-12" db="EMBL/GenBank/DDBJ databases">
        <title>Hemimetabolous genomes reveal molecular basis of termite eusociality.</title>
        <authorList>
            <person name="Harrison M.C."/>
            <person name="Jongepier E."/>
            <person name="Robertson H.M."/>
            <person name="Arning N."/>
            <person name="Bitard-Feildel T."/>
            <person name="Chao H."/>
            <person name="Childers C.P."/>
            <person name="Dinh H."/>
            <person name="Doddapaneni H."/>
            <person name="Dugan S."/>
            <person name="Gowin J."/>
            <person name="Greiner C."/>
            <person name="Han Y."/>
            <person name="Hu H."/>
            <person name="Hughes D.S.T."/>
            <person name="Huylmans A.-K."/>
            <person name="Kemena C."/>
            <person name="Kremer L.P.M."/>
            <person name="Lee S.L."/>
            <person name="Lopez-Ezquerra A."/>
            <person name="Mallet L."/>
            <person name="Monroy-Kuhn J.M."/>
            <person name="Moser A."/>
            <person name="Murali S.C."/>
            <person name="Muzny D.M."/>
            <person name="Otani S."/>
            <person name="Piulachs M.-D."/>
            <person name="Poelchau M."/>
            <person name="Qu J."/>
            <person name="Schaub F."/>
            <person name="Wada-Katsumata A."/>
            <person name="Worley K.C."/>
            <person name="Xie Q."/>
            <person name="Ylla G."/>
            <person name="Poulsen M."/>
            <person name="Gibbs R.A."/>
            <person name="Schal C."/>
            <person name="Richards S."/>
            <person name="Belles X."/>
            <person name="Korb J."/>
            <person name="Bornberg-Bauer E."/>
        </authorList>
    </citation>
    <scope>NUCLEOTIDE SEQUENCE [LARGE SCALE GENOMIC DNA]</scope>
    <source>
        <tissue evidence="6">Whole body</tissue>
    </source>
</reference>
<evidence type="ECO:0000313" key="7">
    <source>
        <dbReference type="Proteomes" id="UP000235965"/>
    </source>
</evidence>
<dbReference type="GO" id="GO:0005634">
    <property type="term" value="C:nucleus"/>
    <property type="evidence" value="ECO:0007669"/>
    <property type="project" value="UniProtKB-SubCell"/>
</dbReference>
<feature type="compositionally biased region" description="Low complexity" evidence="5">
    <location>
        <begin position="153"/>
        <end position="167"/>
    </location>
</feature>
<dbReference type="GO" id="GO:0003682">
    <property type="term" value="F:chromatin binding"/>
    <property type="evidence" value="ECO:0007669"/>
    <property type="project" value="TreeGrafter"/>
</dbReference>
<name>A0A2J7PVP2_9NEOP</name>
<proteinExistence type="inferred from homology"/>
<dbReference type="OrthoDB" id="329666at2759"/>
<organism evidence="6 7">
    <name type="scientific">Cryptotermes secundus</name>
    <dbReference type="NCBI Taxonomy" id="105785"/>
    <lineage>
        <taxon>Eukaryota</taxon>
        <taxon>Metazoa</taxon>
        <taxon>Ecdysozoa</taxon>
        <taxon>Arthropoda</taxon>
        <taxon>Hexapoda</taxon>
        <taxon>Insecta</taxon>
        <taxon>Pterygota</taxon>
        <taxon>Neoptera</taxon>
        <taxon>Polyneoptera</taxon>
        <taxon>Dictyoptera</taxon>
        <taxon>Blattodea</taxon>
        <taxon>Blattoidea</taxon>
        <taxon>Termitoidae</taxon>
        <taxon>Kalotermitidae</taxon>
        <taxon>Cryptotermitinae</taxon>
        <taxon>Cryptotermes</taxon>
    </lineage>
</organism>
<comment type="caution">
    <text evidence="6">The sequence shown here is derived from an EMBL/GenBank/DDBJ whole genome shotgun (WGS) entry which is preliminary data.</text>
</comment>
<evidence type="ECO:0000256" key="3">
    <source>
        <dbReference type="ARBA" id="ARBA00015405"/>
    </source>
</evidence>
<protein>
    <recommendedName>
        <fullName evidence="3">Mini-chromosome maintenance complex-binding protein</fullName>
    </recommendedName>
</protein>
<evidence type="ECO:0000256" key="2">
    <source>
        <dbReference type="ARBA" id="ARBA00007925"/>
    </source>
</evidence>
<keyword evidence="7" id="KW-1185">Reference proteome</keyword>
<accession>A0A2J7PVP2</accession>
<feature type="compositionally biased region" description="Basic and acidic residues" evidence="5">
    <location>
        <begin position="137"/>
        <end position="152"/>
    </location>
</feature>
<gene>
    <name evidence="6" type="ORF">B7P43_G09233</name>
</gene>
<evidence type="ECO:0000313" key="6">
    <source>
        <dbReference type="EMBL" id="PNF20404.1"/>
    </source>
</evidence>
<dbReference type="PANTHER" id="PTHR13489:SF0">
    <property type="entry name" value="MINI-CHROMOSOME MAINTENANCE COMPLEX-BINDING PROTEIN"/>
    <property type="match status" value="1"/>
</dbReference>
<comment type="similarity">
    <text evidence="2">Belongs to the MCMBP family.</text>
</comment>
<evidence type="ECO:0000256" key="1">
    <source>
        <dbReference type="ARBA" id="ARBA00004123"/>
    </source>
</evidence>
<evidence type="ECO:0000256" key="5">
    <source>
        <dbReference type="SAM" id="MobiDB-lite"/>
    </source>
</evidence>
<feature type="region of interest" description="Disordered" evidence="5">
    <location>
        <begin position="137"/>
        <end position="172"/>
    </location>
</feature>
<sequence length="584" mass="66077">MEGSKLESCFLPYWEANEVQCKDQLNDPRNWNMIPSLNSVALHDVVDQQLVRFTGMIQDMQNPEMYLEQYEVQDSITKQTTVKMGKYRDIPACGPDEVFIDDSRSNVHRERQVLCCISIPALNPWVKQLLATGTDRHTEVKPLQHENKRAYSDESASSNKALSSSISPPGTSVKRVCCDKKHVPRNVRCDTELHLPLPESQAKTCLVKVYDSDPALALNDMIEVVGFLSVDPRLCLISEEMEDEGAQFHNLPGSLVPRLHAVSVRKLKHNNPLLELNFCSSADEVLGLARLVRQDLHLVLSQVLLGDHLAANYFICHLISSVFQRSELLALGQLSLNISNVVCGHGYTEKLYTVLRQLVTKSHYQPLTIENLNKCTFTPKKDYDANRLVSGILQLSTQTHLVLDETCLEPGQLDSNGVHNVAALGTLISQQKVDYDFQFYKLEFKADVPVLVLSEGKSLLPNDVAVPLEPDSKCLETWNEIFEAVNHYLQEPVLQRLRKYLTAVRLLEYCLPQDLEQVIQDDFVRLRRETDTKTSASDLHLLLVLSRLVSLSQGEGTLSRESWDLACSMEKQRKQRINGRVHQP</sequence>
<dbReference type="GO" id="GO:0006261">
    <property type="term" value="P:DNA-templated DNA replication"/>
    <property type="evidence" value="ECO:0007669"/>
    <property type="project" value="TreeGrafter"/>
</dbReference>
<dbReference type="Pfam" id="PF09739">
    <property type="entry name" value="MCM_bind"/>
    <property type="match status" value="1"/>
</dbReference>
<dbReference type="PANTHER" id="PTHR13489">
    <property type="entry name" value="MINI-CHROMOSOME MAINTENANCE COMPLEX-BINDING PROTEIN"/>
    <property type="match status" value="1"/>
</dbReference>
<dbReference type="STRING" id="105785.A0A2J7PVP2"/>
<comment type="subcellular location">
    <subcellularLocation>
        <location evidence="1">Nucleus</location>
    </subcellularLocation>
</comment>
<dbReference type="Proteomes" id="UP000235965">
    <property type="component" value="Unassembled WGS sequence"/>
</dbReference>
<dbReference type="FunCoup" id="A0A2J7PVP2">
    <property type="interactions" value="2060"/>
</dbReference>
<dbReference type="InParanoid" id="A0A2J7PVP2"/>
<dbReference type="EMBL" id="NEVH01020944">
    <property type="protein sequence ID" value="PNF20404.1"/>
    <property type="molecule type" value="Genomic_DNA"/>
</dbReference>